<evidence type="ECO:0000313" key="5">
    <source>
        <dbReference type="Proteomes" id="UP001184614"/>
    </source>
</evidence>
<dbReference type="InterPro" id="IPR047611">
    <property type="entry name" value="RepABC_RepC"/>
</dbReference>
<dbReference type="InterPro" id="IPR021760">
    <property type="entry name" value="RepC_C"/>
</dbReference>
<gene>
    <name evidence="4" type="ORF">J2782_002912</name>
</gene>
<dbReference type="NCBIfam" id="NF010396">
    <property type="entry name" value="PRK13824.1"/>
    <property type="match status" value="1"/>
</dbReference>
<dbReference type="InterPro" id="IPR005090">
    <property type="entry name" value="RepC_N"/>
</dbReference>
<feature type="domain" description="Plasmid replication protein C C-terminal" evidence="3">
    <location>
        <begin position="263"/>
        <end position="360"/>
    </location>
</feature>
<dbReference type="EMBL" id="JAVDQT010000004">
    <property type="protein sequence ID" value="MDR6433166.1"/>
    <property type="molecule type" value="Genomic_DNA"/>
</dbReference>
<comment type="caution">
    <text evidence="4">The sequence shown here is derived from an EMBL/GenBank/DDBJ whole genome shotgun (WGS) entry which is preliminary data.</text>
</comment>
<name>A0ABU1MAU9_9HYPH</name>
<organism evidence="4 5">
    <name type="scientific">Brucella pseudogrignonensis</name>
    <dbReference type="NCBI Taxonomy" id="419475"/>
    <lineage>
        <taxon>Bacteria</taxon>
        <taxon>Pseudomonadati</taxon>
        <taxon>Pseudomonadota</taxon>
        <taxon>Alphaproteobacteria</taxon>
        <taxon>Hyphomicrobiales</taxon>
        <taxon>Brucellaceae</taxon>
        <taxon>Brucella/Ochrobactrum group</taxon>
        <taxon>Brucella</taxon>
    </lineage>
</organism>
<sequence length="373" mass="42166">MAVDKWQLHRWLCESKSVFDLSDRTLAVLSALLSFHPENILNETNGLVVFPSNKQLSLRAHGMADATLRRHLAALVDAGFVARQDSPNGKRYARRTKSGDVKIAFGFSLAPLLARKDEIEAAAEKVKADRTLLRELREQLTLLRRDISKTIEYALDQRLEGAWAEISTVFRTVIDTIPRRANAEELNVLIQNLEQINVSIDNALKSNEKIKELSGSESQNERHYNESKPDSHIDNNVAELDTATRQSLNASLTKHLHENTVSLDLVLRACPEIASYASHPILHWQHLIDTTEKVCTFIGIDSRLHQFALKILGRENTAIVIAYLLQRYEHIKSVSGYMRILVEKAAEDGFSIKALMNSALHGKHRQFHHGHLQ</sequence>
<dbReference type="NCBIfam" id="NF040974">
    <property type="entry name" value="RepABC_RepC"/>
    <property type="match status" value="1"/>
</dbReference>
<dbReference type="Pfam" id="PF03428">
    <property type="entry name" value="RP-C"/>
    <property type="match status" value="1"/>
</dbReference>
<evidence type="ECO:0000313" key="4">
    <source>
        <dbReference type="EMBL" id="MDR6433166.1"/>
    </source>
</evidence>
<reference evidence="4 5" key="1">
    <citation type="submission" date="2023-07" db="EMBL/GenBank/DDBJ databases">
        <title>Sorghum-associated microbial communities from plants grown in Nebraska, USA.</title>
        <authorList>
            <person name="Schachtman D."/>
        </authorList>
    </citation>
    <scope>NUCLEOTIDE SEQUENCE [LARGE SCALE GENOMIC DNA]</scope>
    <source>
        <strain evidence="4 5">DS1730</strain>
    </source>
</reference>
<feature type="region of interest" description="Disordered" evidence="1">
    <location>
        <begin position="212"/>
        <end position="234"/>
    </location>
</feature>
<proteinExistence type="predicted"/>
<evidence type="ECO:0000259" key="3">
    <source>
        <dbReference type="Pfam" id="PF11800"/>
    </source>
</evidence>
<dbReference type="Pfam" id="PF11800">
    <property type="entry name" value="RP-C_C"/>
    <property type="match status" value="1"/>
</dbReference>
<evidence type="ECO:0000256" key="1">
    <source>
        <dbReference type="SAM" id="MobiDB-lite"/>
    </source>
</evidence>
<keyword evidence="5" id="KW-1185">Reference proteome</keyword>
<evidence type="ECO:0000259" key="2">
    <source>
        <dbReference type="Pfam" id="PF03428"/>
    </source>
</evidence>
<protein>
    <submittedName>
        <fullName evidence="4">Replication initiation protein RepC</fullName>
    </submittedName>
</protein>
<feature type="compositionally biased region" description="Basic and acidic residues" evidence="1">
    <location>
        <begin position="212"/>
        <end position="233"/>
    </location>
</feature>
<accession>A0ABU1MAU9</accession>
<dbReference type="Proteomes" id="UP001184614">
    <property type="component" value="Unassembled WGS sequence"/>
</dbReference>
<feature type="domain" description="Plasmid replication protein C N-terminal" evidence="2">
    <location>
        <begin position="3"/>
        <end position="154"/>
    </location>
</feature>